<dbReference type="InterPro" id="IPR032710">
    <property type="entry name" value="NTF2-like_dom_sf"/>
</dbReference>
<dbReference type="Pfam" id="PF14534">
    <property type="entry name" value="DUF4440"/>
    <property type="match status" value="1"/>
</dbReference>
<dbReference type="Proteomes" id="UP000249229">
    <property type="component" value="Unassembled WGS sequence"/>
</dbReference>
<sequence>MEDDRVWAFEESLWTGDARHYRESIDEAALMVVPRPPYVLEGAAAVAAVSDTPRWDQVHLDERRIVRPQEGLIVVGYRAEASRGDERYVAHCTSTYRRLEHDVWKVVQHQQTPPLSADIRAT</sequence>
<evidence type="ECO:0000259" key="1">
    <source>
        <dbReference type="Pfam" id="PF14534"/>
    </source>
</evidence>
<dbReference type="AlphaFoldDB" id="A0A2W5PEE9"/>
<evidence type="ECO:0000313" key="2">
    <source>
        <dbReference type="EMBL" id="PZQ62928.1"/>
    </source>
</evidence>
<accession>A0A2W5PEE9</accession>
<dbReference type="SUPFAM" id="SSF54427">
    <property type="entry name" value="NTF2-like"/>
    <property type="match status" value="1"/>
</dbReference>
<dbReference type="EMBL" id="QFQI01000001">
    <property type="protein sequence ID" value="PZQ62928.1"/>
    <property type="molecule type" value="Genomic_DNA"/>
</dbReference>
<gene>
    <name evidence="2" type="ORF">DI544_01685</name>
</gene>
<dbReference type="InterPro" id="IPR027843">
    <property type="entry name" value="DUF4440"/>
</dbReference>
<protein>
    <submittedName>
        <fullName evidence="2">DUF4440 domain-containing protein</fullName>
    </submittedName>
</protein>
<dbReference type="Gene3D" id="3.10.450.50">
    <property type="match status" value="1"/>
</dbReference>
<comment type="caution">
    <text evidence="2">The sequence shown here is derived from an EMBL/GenBank/DDBJ whole genome shotgun (WGS) entry which is preliminary data.</text>
</comment>
<proteinExistence type="predicted"/>
<organism evidence="2 3">
    <name type="scientific">Sphingomonas taxi</name>
    <dbReference type="NCBI Taxonomy" id="1549858"/>
    <lineage>
        <taxon>Bacteria</taxon>
        <taxon>Pseudomonadati</taxon>
        <taxon>Pseudomonadota</taxon>
        <taxon>Alphaproteobacteria</taxon>
        <taxon>Sphingomonadales</taxon>
        <taxon>Sphingomonadaceae</taxon>
        <taxon>Sphingomonas</taxon>
    </lineage>
</organism>
<reference evidence="2 3" key="1">
    <citation type="submission" date="2017-08" db="EMBL/GenBank/DDBJ databases">
        <title>Infants hospitalized years apart are colonized by the same room-sourced microbial strains.</title>
        <authorList>
            <person name="Brooks B."/>
            <person name="Olm M.R."/>
            <person name="Firek B.A."/>
            <person name="Baker R."/>
            <person name="Thomas B.C."/>
            <person name="Morowitz M.J."/>
            <person name="Banfield J.F."/>
        </authorList>
    </citation>
    <scope>NUCLEOTIDE SEQUENCE [LARGE SCALE GENOMIC DNA]</scope>
    <source>
        <strain evidence="2">S2_005_001_R1_22</strain>
    </source>
</reference>
<evidence type="ECO:0000313" key="3">
    <source>
        <dbReference type="Proteomes" id="UP000249229"/>
    </source>
</evidence>
<name>A0A2W5PEE9_9SPHN</name>
<feature type="domain" description="DUF4440" evidence="1">
    <location>
        <begin position="9"/>
        <end position="106"/>
    </location>
</feature>